<evidence type="ECO:0000256" key="2">
    <source>
        <dbReference type="PIRSR" id="PIRSR605511-1"/>
    </source>
</evidence>
<keyword evidence="3" id="KW-0862">Zinc</keyword>
<feature type="binding site" evidence="3">
    <location>
        <position position="230"/>
    </location>
    <ligand>
        <name>a divalent metal cation</name>
        <dbReference type="ChEBI" id="CHEBI:60240"/>
    </ligand>
</feature>
<organism evidence="5 6">
    <name type="scientific">Aspergillus campestris (strain IBT 28561)</name>
    <dbReference type="NCBI Taxonomy" id="1392248"/>
    <lineage>
        <taxon>Eukaryota</taxon>
        <taxon>Fungi</taxon>
        <taxon>Dikarya</taxon>
        <taxon>Ascomycota</taxon>
        <taxon>Pezizomycotina</taxon>
        <taxon>Eurotiomycetes</taxon>
        <taxon>Eurotiomycetidae</taxon>
        <taxon>Eurotiales</taxon>
        <taxon>Aspergillaceae</taxon>
        <taxon>Aspergillus</taxon>
        <taxon>Aspergillus subgen. Circumdati</taxon>
    </lineage>
</organism>
<reference evidence="5" key="1">
    <citation type="submission" date="2016-12" db="EMBL/GenBank/DDBJ databases">
        <title>The genomes of Aspergillus section Nigri reveals drivers in fungal speciation.</title>
        <authorList>
            <consortium name="DOE Joint Genome Institute"/>
            <person name="Vesth T.C."/>
            <person name="Nybo J."/>
            <person name="Theobald S."/>
            <person name="Brandl J."/>
            <person name="Frisvad J.C."/>
            <person name="Nielsen K.F."/>
            <person name="Lyhne E.K."/>
            <person name="Kogle M.E."/>
            <person name="Kuo A."/>
            <person name="Riley R."/>
            <person name="Clum A."/>
            <person name="Nolan M."/>
            <person name="Lipzen A."/>
            <person name="Salamov A."/>
            <person name="Henrissat B."/>
            <person name="Wiebenga A."/>
            <person name="De vries R.P."/>
            <person name="Grigoriev I.V."/>
            <person name="Mortensen U.H."/>
            <person name="Andersen M.R."/>
            <person name="Baker S.E."/>
        </authorList>
    </citation>
    <scope>NUCLEOTIDE SEQUENCE</scope>
    <source>
        <strain evidence="5">IBT 28561</strain>
    </source>
</reference>
<dbReference type="Pfam" id="PF08450">
    <property type="entry name" value="SGL"/>
    <property type="match status" value="1"/>
</dbReference>
<dbReference type="RefSeq" id="XP_024692520.1">
    <property type="nucleotide sequence ID" value="XM_024841862.1"/>
</dbReference>
<evidence type="ECO:0000313" key="5">
    <source>
        <dbReference type="EMBL" id="PKY03926.1"/>
    </source>
</evidence>
<dbReference type="VEuPathDB" id="FungiDB:P168DRAFT_345235"/>
<dbReference type="GO" id="GO:0004341">
    <property type="term" value="F:gluconolactonase activity"/>
    <property type="evidence" value="ECO:0007669"/>
    <property type="project" value="TreeGrafter"/>
</dbReference>
<comment type="caution">
    <text evidence="5">The sequence shown here is derived from an EMBL/GenBank/DDBJ whole genome shotgun (WGS) entry which is preliminary data.</text>
</comment>
<keyword evidence="3" id="KW-0479">Metal-binding</keyword>
<evidence type="ECO:0000259" key="4">
    <source>
        <dbReference type="Pfam" id="PF08450"/>
    </source>
</evidence>
<keyword evidence="6" id="KW-1185">Reference proteome</keyword>
<comment type="cofactor">
    <cofactor evidence="3">
        <name>Zn(2+)</name>
        <dbReference type="ChEBI" id="CHEBI:29105"/>
    </cofactor>
    <text evidence="3">Binds 1 divalent metal cation per subunit.</text>
</comment>
<evidence type="ECO:0000256" key="3">
    <source>
        <dbReference type="PIRSR" id="PIRSR605511-2"/>
    </source>
</evidence>
<comment type="similarity">
    <text evidence="1">Belongs to the SMP-30/CGR1 family.</text>
</comment>
<dbReference type="GO" id="GO:0005509">
    <property type="term" value="F:calcium ion binding"/>
    <property type="evidence" value="ECO:0007669"/>
    <property type="project" value="TreeGrafter"/>
</dbReference>
<name>A0A2I1D224_ASPC2</name>
<evidence type="ECO:0000256" key="1">
    <source>
        <dbReference type="ARBA" id="ARBA00008853"/>
    </source>
</evidence>
<dbReference type="PRINTS" id="PR01790">
    <property type="entry name" value="SMP30FAMILY"/>
</dbReference>
<proteinExistence type="inferred from homology"/>
<dbReference type="PANTHER" id="PTHR10907:SF47">
    <property type="entry name" value="REGUCALCIN"/>
    <property type="match status" value="1"/>
</dbReference>
<feature type="domain" description="SMP-30/Gluconolactonase/LRE-like region" evidence="4">
    <location>
        <begin position="21"/>
        <end position="288"/>
    </location>
</feature>
<dbReference type="SUPFAM" id="SSF63829">
    <property type="entry name" value="Calcium-dependent phosphotriesterase"/>
    <property type="match status" value="1"/>
</dbReference>
<dbReference type="InterPro" id="IPR011042">
    <property type="entry name" value="6-blade_b-propeller_TolB-like"/>
</dbReference>
<sequence>MVQTAQVSSALYHSPKGFTTLGEGPFYRASDSTLHWFDCLSTPSELYILPVDPDTGAPRGEARVLPLADSVTVAGFRKDKPGSYIAAYYQGVCTVDEETGRIDVVREIIPTEHRDKLRFNDGGVDACGRFWLAEMDLQALKVGANGVPESYGSPKGRLWRYDPDGSLHCMVDGGITCGNGVAWSPDNKTMYVNDSATLHVYAYDFDLETGGISNRRILVDERQWSGGAPDGMVADKEGNLWIAVYASRRVMVFRPDGTHLRDVEFPARDVTCTTWGGKNHDILYVTSGTNHSGTHPAGEEGGPVYMFRPGDAWGQAKYEFGG</sequence>
<feature type="active site" description="Proton donor/acceptor" evidence="2">
    <location>
        <position position="230"/>
    </location>
</feature>
<dbReference type="Proteomes" id="UP000234254">
    <property type="component" value="Unassembled WGS sequence"/>
</dbReference>
<dbReference type="InterPro" id="IPR005511">
    <property type="entry name" value="SMP-30"/>
</dbReference>
<dbReference type="PANTHER" id="PTHR10907">
    <property type="entry name" value="REGUCALCIN"/>
    <property type="match status" value="1"/>
</dbReference>
<dbReference type="InterPro" id="IPR013658">
    <property type="entry name" value="SGL"/>
</dbReference>
<dbReference type="GeneID" id="36549391"/>
<protein>
    <submittedName>
        <fullName evidence="5">SGL-domain-containing protein</fullName>
    </submittedName>
</protein>
<accession>A0A2I1D224</accession>
<feature type="binding site" evidence="3">
    <location>
        <position position="120"/>
    </location>
    <ligand>
        <name>substrate</name>
    </ligand>
</feature>
<dbReference type="OrthoDB" id="423498at2759"/>
<dbReference type="AlphaFoldDB" id="A0A2I1D224"/>
<feature type="binding site" evidence="3">
    <location>
        <position position="179"/>
    </location>
    <ligand>
        <name>a divalent metal cation</name>
        <dbReference type="ChEBI" id="CHEBI:60240"/>
    </ligand>
</feature>
<dbReference type="Gene3D" id="2.120.10.30">
    <property type="entry name" value="TolB, C-terminal domain"/>
    <property type="match status" value="1"/>
</dbReference>
<feature type="binding site" evidence="3">
    <location>
        <position position="23"/>
    </location>
    <ligand>
        <name>a divalent metal cation</name>
        <dbReference type="ChEBI" id="CHEBI:60240"/>
    </ligand>
</feature>
<dbReference type="EMBL" id="MSFM01000007">
    <property type="protein sequence ID" value="PKY03926.1"/>
    <property type="molecule type" value="Genomic_DNA"/>
</dbReference>
<feature type="binding site" evidence="3">
    <location>
        <position position="118"/>
    </location>
    <ligand>
        <name>substrate</name>
    </ligand>
</feature>
<evidence type="ECO:0000313" key="6">
    <source>
        <dbReference type="Proteomes" id="UP000234254"/>
    </source>
</evidence>
<gene>
    <name evidence="5" type="ORF">P168DRAFT_345235</name>
</gene>